<dbReference type="GeneID" id="10287959"/>
<dbReference type="HOGENOM" id="CLU_055583_0_0_2"/>
<name>F0QTQ5_VULM7</name>
<dbReference type="PANTHER" id="PTHR36120">
    <property type="entry name" value="FUCOSE ISOMERASE"/>
    <property type="match status" value="1"/>
</dbReference>
<dbReference type="GO" id="GO:0005737">
    <property type="term" value="C:cytoplasm"/>
    <property type="evidence" value="ECO:0007669"/>
    <property type="project" value="InterPro"/>
</dbReference>
<gene>
    <name evidence="3" type="ordered locus">VMUT_0307</name>
</gene>
<dbReference type="GO" id="GO:0005996">
    <property type="term" value="P:monosaccharide metabolic process"/>
    <property type="evidence" value="ECO:0007669"/>
    <property type="project" value="InterPro"/>
</dbReference>
<sequence>MRRIIVLGFVSPLHKDRLPAIEGVDRVISSTDELRGLSINDAFVVALILSGGVSRLVREFAEDYGLRRLLLVSHPGLNSLASALDTRALLSEVGIDSGVLHLEDLGHIDHALRIARAIASILGIRVALLGVGVKDSVARTFEDRFEARVDAIPMESLEEIINNADERVVTEFMNYIRGRVKFEVSDDRLRDVGRIYAAMRGLYGKYDALTINCFPYLIKHKVTPCLALARLNEEGLIVACEADLRALFSMVIARELTGYSGWIANTNHIEGSKVTMAHCTIALSMISDARVVTHFESGFSYGLTGKLLFNEVTGVSVSSDFRRMSIFNAKVVESGLLSNSMCRTQAILDLGVNSSVVLRLAPYNHHVIIPDNVIKELETIAGVLGMEVVKYTQ</sequence>
<dbReference type="InterPro" id="IPR009015">
    <property type="entry name" value="Fucose_isomerase_N/cen_sf"/>
</dbReference>
<reference evidence="3 4" key="1">
    <citation type="journal article" date="2011" name="J. Bacteriol.">
        <title>Complete genome sequence of 'Vulcanisaeta moutnovskia' strain 768-28, a novel member of the hyperthermophilic crenarchaeal genus vulcanisaeta.</title>
        <authorList>
            <person name="Gumerov V.M."/>
            <person name="Mardanov A.V."/>
            <person name="Beletsky A.V."/>
            <person name="Prokofeva M.I."/>
            <person name="Bonch-Osmolovskaya E.A."/>
            <person name="Ravin N.V."/>
            <person name="Skryabin K.G."/>
        </authorList>
    </citation>
    <scope>NUCLEOTIDE SEQUENCE [LARGE SCALE GENOMIC DNA]</scope>
    <source>
        <strain evidence="3 4">768-28</strain>
    </source>
</reference>
<protein>
    <recommendedName>
        <fullName evidence="5">L-fucose isomerase-like protein</fullName>
    </recommendedName>
</protein>
<accession>F0QTQ5</accession>
<dbReference type="PANTHER" id="PTHR36120:SF2">
    <property type="entry name" value="FUCOSE ISOMERASE"/>
    <property type="match status" value="1"/>
</dbReference>
<evidence type="ECO:0000313" key="4">
    <source>
        <dbReference type="Proteomes" id="UP000007485"/>
    </source>
</evidence>
<dbReference type="GO" id="GO:0016861">
    <property type="term" value="F:intramolecular oxidoreductase activity, interconverting aldoses and ketoses"/>
    <property type="evidence" value="ECO:0007669"/>
    <property type="project" value="InterPro"/>
</dbReference>
<dbReference type="EMBL" id="CP002529">
    <property type="protein sequence ID" value="ADY00521.1"/>
    <property type="molecule type" value="Genomic_DNA"/>
</dbReference>
<proteinExistence type="predicted"/>
<dbReference type="OrthoDB" id="26618at2157"/>
<evidence type="ECO:0000256" key="1">
    <source>
        <dbReference type="ARBA" id="ARBA00023235"/>
    </source>
</evidence>
<evidence type="ECO:0000313" key="3">
    <source>
        <dbReference type="EMBL" id="ADY00521.1"/>
    </source>
</evidence>
<dbReference type="eggNOG" id="arCOG01772">
    <property type="taxonomic scope" value="Archaea"/>
</dbReference>
<dbReference type="AlphaFoldDB" id="F0QTQ5"/>
<dbReference type="Proteomes" id="UP000007485">
    <property type="component" value="Chromosome"/>
</dbReference>
<organism evidence="3 4">
    <name type="scientific">Vulcanisaeta moutnovskia (strain 768-28)</name>
    <dbReference type="NCBI Taxonomy" id="985053"/>
    <lineage>
        <taxon>Archaea</taxon>
        <taxon>Thermoproteota</taxon>
        <taxon>Thermoprotei</taxon>
        <taxon>Thermoproteales</taxon>
        <taxon>Thermoproteaceae</taxon>
        <taxon>Vulcanisaeta</taxon>
    </lineage>
</organism>
<keyword evidence="1" id="KW-0413">Isomerase</keyword>
<dbReference type="STRING" id="985053.VMUT_0307"/>
<keyword evidence="2" id="KW-0119">Carbohydrate metabolism</keyword>
<dbReference type="SUPFAM" id="SSF53743">
    <property type="entry name" value="FucI/AraA N-terminal and middle domains"/>
    <property type="match status" value="1"/>
</dbReference>
<dbReference type="KEGG" id="vmo:VMUT_0307"/>
<evidence type="ECO:0008006" key="5">
    <source>
        <dbReference type="Google" id="ProtNLM"/>
    </source>
</evidence>
<evidence type="ECO:0000256" key="2">
    <source>
        <dbReference type="ARBA" id="ARBA00023277"/>
    </source>
</evidence>
<dbReference type="RefSeq" id="WP_013603684.1">
    <property type="nucleotide sequence ID" value="NC_015151.1"/>
</dbReference>
<keyword evidence="4" id="KW-1185">Reference proteome</keyword>